<dbReference type="InterPro" id="IPR033714">
    <property type="entry name" value="tRNA_bind_bactPheRS"/>
</dbReference>
<accession>A0A1H7NCP8</accession>
<dbReference type="SUPFAM" id="SSF50249">
    <property type="entry name" value="Nucleic acid-binding proteins"/>
    <property type="match status" value="1"/>
</dbReference>
<dbReference type="Gene3D" id="3.30.1940.10">
    <property type="entry name" value="YtpR-like"/>
    <property type="match status" value="1"/>
</dbReference>
<proteinExistence type="predicted"/>
<sequence>MQITTYNNNGLNDVLMIQFQKMEATAQVPERNGDIVLIKSKDDGKVTGINLFKASDYLHGLTDGPVELEEEAVDKVNSLIAEAGFSIKLETETSPKFVVGYVTSCEPVEGSDHLNLTQTEVDNGEILQIVCGAANIAKGQKVVVARTGAVMPDGMVIWPGELKGIESNGMICSAGELGLPQEGKGIMVLSEDAEVGTAFSA</sequence>
<dbReference type="Pfam" id="PF14794">
    <property type="entry name" value="DUF4479"/>
    <property type="match status" value="1"/>
</dbReference>
<dbReference type="CDD" id="cd02796">
    <property type="entry name" value="tRNA_bind_bactPheRS"/>
    <property type="match status" value="1"/>
</dbReference>
<dbReference type="OrthoDB" id="9805455at2"/>
<dbReference type="InterPro" id="IPR002547">
    <property type="entry name" value="tRNA-bd_dom"/>
</dbReference>
<feature type="domain" description="TRNA-binding" evidence="4">
    <location>
        <begin position="91"/>
        <end position="200"/>
    </location>
</feature>
<dbReference type="Proteomes" id="UP000199081">
    <property type="component" value="Unassembled WGS sequence"/>
</dbReference>
<evidence type="ECO:0000256" key="1">
    <source>
        <dbReference type="ARBA" id="ARBA00022555"/>
    </source>
</evidence>
<dbReference type="GO" id="GO:0000049">
    <property type="term" value="F:tRNA binding"/>
    <property type="evidence" value="ECO:0007669"/>
    <property type="project" value="UniProtKB-UniRule"/>
</dbReference>
<dbReference type="InterPro" id="IPR012340">
    <property type="entry name" value="NA-bd_OB-fold"/>
</dbReference>
<dbReference type="RefSeq" id="WP_091482450.1">
    <property type="nucleotide sequence ID" value="NZ_BJYC01000016.1"/>
</dbReference>
<organism evidence="5 6">
    <name type="scientific">Alkalibacterium pelagium</name>
    <dbReference type="NCBI Taxonomy" id="426702"/>
    <lineage>
        <taxon>Bacteria</taxon>
        <taxon>Bacillati</taxon>
        <taxon>Bacillota</taxon>
        <taxon>Bacilli</taxon>
        <taxon>Lactobacillales</taxon>
        <taxon>Carnobacteriaceae</taxon>
        <taxon>Alkalibacterium</taxon>
    </lineage>
</organism>
<dbReference type="STRING" id="426702.SAMN04488099_11442"/>
<evidence type="ECO:0000259" key="4">
    <source>
        <dbReference type="PROSITE" id="PS50886"/>
    </source>
</evidence>
<keyword evidence="6" id="KW-1185">Reference proteome</keyword>
<evidence type="ECO:0000256" key="2">
    <source>
        <dbReference type="ARBA" id="ARBA00022884"/>
    </source>
</evidence>
<evidence type="ECO:0000256" key="3">
    <source>
        <dbReference type="PROSITE-ProRule" id="PRU00209"/>
    </source>
</evidence>
<dbReference type="EMBL" id="FNZU01000014">
    <property type="protein sequence ID" value="SEL21362.1"/>
    <property type="molecule type" value="Genomic_DNA"/>
</dbReference>
<dbReference type="InterPro" id="IPR037154">
    <property type="entry name" value="YtpR-like_sf"/>
</dbReference>
<dbReference type="PROSITE" id="PS50886">
    <property type="entry name" value="TRBD"/>
    <property type="match status" value="1"/>
</dbReference>
<dbReference type="Pfam" id="PF01588">
    <property type="entry name" value="tRNA_bind"/>
    <property type="match status" value="1"/>
</dbReference>
<reference evidence="6" key="1">
    <citation type="submission" date="2016-10" db="EMBL/GenBank/DDBJ databases">
        <authorList>
            <person name="Varghese N."/>
            <person name="Submissions S."/>
        </authorList>
    </citation>
    <scope>NUCLEOTIDE SEQUENCE [LARGE SCALE GENOMIC DNA]</scope>
    <source>
        <strain evidence="6">DSM 19183</strain>
    </source>
</reference>
<dbReference type="AlphaFoldDB" id="A0A1H7NCP8"/>
<keyword evidence="1 3" id="KW-0820">tRNA-binding</keyword>
<dbReference type="Gene3D" id="2.40.50.140">
    <property type="entry name" value="Nucleic acid-binding proteins"/>
    <property type="match status" value="1"/>
</dbReference>
<evidence type="ECO:0000313" key="6">
    <source>
        <dbReference type="Proteomes" id="UP000199081"/>
    </source>
</evidence>
<evidence type="ECO:0000313" key="5">
    <source>
        <dbReference type="EMBL" id="SEL21362.1"/>
    </source>
</evidence>
<name>A0A1H7NCP8_9LACT</name>
<protein>
    <submittedName>
        <fullName evidence="5">tRNA-binding protein</fullName>
    </submittedName>
</protein>
<dbReference type="InterPro" id="IPR027855">
    <property type="entry name" value="DUF4479"/>
</dbReference>
<dbReference type="NCBIfam" id="NF045760">
    <property type="entry name" value="YtpR"/>
    <property type="match status" value="1"/>
</dbReference>
<keyword evidence="2 3" id="KW-0694">RNA-binding</keyword>
<dbReference type="FunFam" id="2.40.50.140:FF:000045">
    <property type="entry name" value="Phenylalanine--tRNA ligase beta subunit"/>
    <property type="match status" value="1"/>
</dbReference>
<gene>
    <name evidence="5" type="ORF">SAMN04488099_11442</name>
</gene>